<protein>
    <submittedName>
        <fullName evidence="8">Aspartate/tyrosine/aromatic aminotransferase</fullName>
    </submittedName>
</protein>
<keyword evidence="4 8" id="KW-0032">Aminotransferase</keyword>
<dbReference type="SUPFAM" id="SSF53383">
    <property type="entry name" value="PLP-dependent transferases"/>
    <property type="match status" value="1"/>
</dbReference>
<sequence>MWKSVQPAPPDSILGLTEEFKKDQNPQKVNLGVGVYKDEAGNTPVLRCVKAAEKILLNTQTTKSYLPISGDPAYADAVQRLIFGAGSEVISSGRAVTAHAPGGTGALRVGADLIHKFSPDAKVWVSSPTWANHNGIFGAAGAGFEITQYGYYDSESKGLDFDKMISDLEQVSTGDVVVLHACCHNPSGVDLHDEQWKQVAGLAAKKGWIPFLDFAYQGFGDGVDEDRYSVEQFAAAGIDFLVASSFSKNFGLYNERTGAITVVTPDESQAKVVMSHLKTIIRTNYSNPPAHGGMVATLILDTPELHKMWLEELAEMRNRIVNMRKMLVAGLAAQGVEGDFSFIEKQRGMFSFSGWSDDVVSSLRKNNNIYVVGGGRINLAGLTTANIEYVSKAVADAMK</sequence>
<keyword evidence="9" id="KW-1185">Reference proteome</keyword>
<feature type="domain" description="Aminotransferase class I/classII large" evidence="7">
    <location>
        <begin position="27"/>
        <end position="393"/>
    </location>
</feature>
<dbReference type="PANTHER" id="PTHR11879">
    <property type="entry name" value="ASPARTATE AMINOTRANSFERASE"/>
    <property type="match status" value="1"/>
</dbReference>
<accession>A0ABS3AVC5</accession>
<evidence type="ECO:0000256" key="5">
    <source>
        <dbReference type="ARBA" id="ARBA00022679"/>
    </source>
</evidence>
<dbReference type="Proteomes" id="UP000717534">
    <property type="component" value="Unassembled WGS sequence"/>
</dbReference>
<dbReference type="InterPro" id="IPR015422">
    <property type="entry name" value="PyrdxlP-dep_Trfase_small"/>
</dbReference>
<dbReference type="PRINTS" id="PR00799">
    <property type="entry name" value="TRANSAMINASE"/>
</dbReference>
<evidence type="ECO:0000256" key="1">
    <source>
        <dbReference type="ARBA" id="ARBA00001933"/>
    </source>
</evidence>
<comment type="cofactor">
    <cofactor evidence="1">
        <name>pyridoxal 5'-phosphate</name>
        <dbReference type="ChEBI" id="CHEBI:597326"/>
    </cofactor>
</comment>
<dbReference type="GO" id="GO:0008483">
    <property type="term" value="F:transaminase activity"/>
    <property type="evidence" value="ECO:0007669"/>
    <property type="project" value="UniProtKB-KW"/>
</dbReference>
<dbReference type="NCBIfam" id="NF006719">
    <property type="entry name" value="PRK09257.1"/>
    <property type="match status" value="1"/>
</dbReference>
<keyword evidence="6" id="KW-0663">Pyridoxal phosphate</keyword>
<dbReference type="Gene3D" id="3.40.640.10">
    <property type="entry name" value="Type I PLP-dependent aspartate aminotransferase-like (Major domain)"/>
    <property type="match status" value="1"/>
</dbReference>
<evidence type="ECO:0000313" key="9">
    <source>
        <dbReference type="Proteomes" id="UP000717534"/>
    </source>
</evidence>
<evidence type="ECO:0000313" key="8">
    <source>
        <dbReference type="EMBL" id="MBN4068917.1"/>
    </source>
</evidence>
<gene>
    <name evidence="8" type="ORF">JYU06_05300</name>
</gene>
<comment type="similarity">
    <text evidence="2">Belongs to the class-I pyridoxal-phosphate-dependent aminotransferase family.</text>
</comment>
<dbReference type="InterPro" id="IPR015424">
    <property type="entry name" value="PyrdxlP-dep_Trfase"/>
</dbReference>
<evidence type="ECO:0000256" key="4">
    <source>
        <dbReference type="ARBA" id="ARBA00022576"/>
    </source>
</evidence>
<evidence type="ECO:0000256" key="6">
    <source>
        <dbReference type="ARBA" id="ARBA00022898"/>
    </source>
</evidence>
<dbReference type="Gene3D" id="3.90.1150.10">
    <property type="entry name" value="Aspartate Aminotransferase, domain 1"/>
    <property type="match status" value="1"/>
</dbReference>
<evidence type="ECO:0000259" key="7">
    <source>
        <dbReference type="Pfam" id="PF00155"/>
    </source>
</evidence>
<proteinExistence type="inferred from homology"/>
<name>A0ABS3AVC5_9BACT</name>
<comment type="caution">
    <text evidence="8">The sequence shown here is derived from an EMBL/GenBank/DDBJ whole genome shotgun (WGS) entry which is preliminary data.</text>
</comment>
<dbReference type="EMBL" id="JAFITO010000081">
    <property type="protein sequence ID" value="MBN4068917.1"/>
    <property type="molecule type" value="Genomic_DNA"/>
</dbReference>
<dbReference type="Pfam" id="PF00155">
    <property type="entry name" value="Aminotran_1_2"/>
    <property type="match status" value="1"/>
</dbReference>
<dbReference type="InterPro" id="IPR004839">
    <property type="entry name" value="Aminotransferase_I/II_large"/>
</dbReference>
<dbReference type="PANTHER" id="PTHR11879:SF22">
    <property type="entry name" value="ASPARTATE AMINOTRANSFERASE, MITOCHONDRIAL"/>
    <property type="match status" value="1"/>
</dbReference>
<evidence type="ECO:0000256" key="2">
    <source>
        <dbReference type="ARBA" id="ARBA00007441"/>
    </source>
</evidence>
<evidence type="ECO:0000256" key="3">
    <source>
        <dbReference type="ARBA" id="ARBA00011738"/>
    </source>
</evidence>
<organism evidence="8 9">
    <name type="scientific">Desulfotalea psychrophila</name>
    <dbReference type="NCBI Taxonomy" id="84980"/>
    <lineage>
        <taxon>Bacteria</taxon>
        <taxon>Pseudomonadati</taxon>
        <taxon>Thermodesulfobacteriota</taxon>
        <taxon>Desulfobulbia</taxon>
        <taxon>Desulfobulbales</taxon>
        <taxon>Desulfocapsaceae</taxon>
        <taxon>Desulfotalea</taxon>
    </lineage>
</organism>
<dbReference type="CDD" id="cd00609">
    <property type="entry name" value="AAT_like"/>
    <property type="match status" value="1"/>
</dbReference>
<dbReference type="InterPro" id="IPR015421">
    <property type="entry name" value="PyrdxlP-dep_Trfase_major"/>
</dbReference>
<dbReference type="InterPro" id="IPR000796">
    <property type="entry name" value="Asp_trans"/>
</dbReference>
<reference evidence="8 9" key="1">
    <citation type="submission" date="2021-02" db="EMBL/GenBank/DDBJ databases">
        <title>Activity-based single-cell genomes from oceanic crustal fluid captures similar information to metagenomic and metatranscriptomic surveys with orders of magnitude less sampling.</title>
        <authorList>
            <person name="D'Angelo T.S."/>
            <person name="Orcutt B.N."/>
        </authorList>
    </citation>
    <scope>NUCLEOTIDE SEQUENCE [LARGE SCALE GENOMIC DNA]</scope>
    <source>
        <strain evidence="8">AH-315-G02</strain>
    </source>
</reference>
<comment type="subunit">
    <text evidence="3">Homodimer.</text>
</comment>
<keyword evidence="5" id="KW-0808">Transferase</keyword>